<organism evidence="3 4">
    <name type="scientific">Cymbomonas tetramitiformis</name>
    <dbReference type="NCBI Taxonomy" id="36881"/>
    <lineage>
        <taxon>Eukaryota</taxon>
        <taxon>Viridiplantae</taxon>
        <taxon>Chlorophyta</taxon>
        <taxon>Pyramimonadophyceae</taxon>
        <taxon>Pyramimonadales</taxon>
        <taxon>Pyramimonadaceae</taxon>
        <taxon>Cymbomonas</taxon>
    </lineage>
</organism>
<dbReference type="Proteomes" id="UP001190700">
    <property type="component" value="Unassembled WGS sequence"/>
</dbReference>
<reference evidence="3 4" key="1">
    <citation type="journal article" date="2015" name="Genome Biol. Evol.">
        <title>Comparative Genomics of a Bacterivorous Green Alga Reveals Evolutionary Causalities and Consequences of Phago-Mixotrophic Mode of Nutrition.</title>
        <authorList>
            <person name="Burns J.A."/>
            <person name="Paasch A."/>
            <person name="Narechania A."/>
            <person name="Kim E."/>
        </authorList>
    </citation>
    <scope>NUCLEOTIDE SEQUENCE [LARGE SCALE GENOMIC DNA]</scope>
    <source>
        <strain evidence="3 4">PLY_AMNH</strain>
    </source>
</reference>
<evidence type="ECO:0000313" key="3">
    <source>
        <dbReference type="EMBL" id="KAK3274342.1"/>
    </source>
</evidence>
<dbReference type="PANTHER" id="PTHR31558">
    <property type="entry name" value="CW14 PROTEIN"/>
    <property type="match status" value="1"/>
</dbReference>
<evidence type="ECO:0000259" key="2">
    <source>
        <dbReference type="Pfam" id="PF07059"/>
    </source>
</evidence>
<name>A0AAE0GA13_9CHLO</name>
<comment type="caution">
    <text evidence="3">The sequence shown here is derived from an EMBL/GenBank/DDBJ whole genome shotgun (WGS) entry which is preliminary data.</text>
</comment>
<evidence type="ECO:0000256" key="1">
    <source>
        <dbReference type="SAM" id="MobiDB-lite"/>
    </source>
</evidence>
<dbReference type="EMBL" id="LGRX02007783">
    <property type="protein sequence ID" value="KAK3274342.1"/>
    <property type="molecule type" value="Genomic_DNA"/>
</dbReference>
<sequence>MRDSAESCNYLSEAAVQMLSTLEGGRGLPESRYWKSLFGLSLSRQNSLDLQAAKENQYPKKQAAQPSGEKHVGGTTMRGELSRAGAEAWGGRETSSGWGTRADGCVLEEFGGYAAGPFNTEAESAHLDRLKDHWCSQSAGNTFQVRSHEYTKTGIKVPGGPVQSTLLACDTFQSDAKVDPIVPRIQLPRLPPGYKGAPPGMPSMLVVNLMLPQYQPSMWGGATDGQGLTHVWYCRLDWDVVEPNARGLLERFITDGKEKDGSPTRDRLKIILRLGNVDEAYENGGVQMHEKRLLDRWNAKPVMSTPQQRFYHGDYADGRYFEVCLDVHGWKYPTRKMLQTAPDKLHLVIWDFCLVVQGNSSDQLPEQLLHSARMHYVKLDKVPQLPPPI</sequence>
<dbReference type="InterPro" id="IPR009769">
    <property type="entry name" value="EDR2_C"/>
</dbReference>
<gene>
    <name evidence="3" type="ORF">CYMTET_17473</name>
</gene>
<evidence type="ECO:0000313" key="4">
    <source>
        <dbReference type="Proteomes" id="UP001190700"/>
    </source>
</evidence>
<dbReference type="AlphaFoldDB" id="A0AAE0GA13"/>
<keyword evidence="4" id="KW-1185">Reference proteome</keyword>
<accession>A0AAE0GA13</accession>
<dbReference type="Pfam" id="PF07059">
    <property type="entry name" value="EDR2_C"/>
    <property type="match status" value="1"/>
</dbReference>
<protein>
    <recommendedName>
        <fullName evidence="2">Protein ENHANCED DISEASE RESISTANCE 2 C-terminal domain-containing protein</fullName>
    </recommendedName>
</protein>
<feature type="domain" description="Protein ENHANCED DISEASE RESISTANCE 2 C-terminal" evidence="2">
    <location>
        <begin position="137"/>
        <end position="377"/>
    </location>
</feature>
<feature type="region of interest" description="Disordered" evidence="1">
    <location>
        <begin position="55"/>
        <end position="81"/>
    </location>
</feature>
<proteinExistence type="predicted"/>
<dbReference type="PANTHER" id="PTHR31558:SF3">
    <property type="entry name" value="CW14 PROTEIN"/>
    <property type="match status" value="1"/>
</dbReference>